<dbReference type="InterPro" id="IPR009030">
    <property type="entry name" value="Growth_fac_rcpt_cys_sf"/>
</dbReference>
<dbReference type="InterPro" id="IPR016187">
    <property type="entry name" value="CTDL_fold"/>
</dbReference>
<dbReference type="InterPro" id="IPR001304">
    <property type="entry name" value="C-type_lectin-like"/>
</dbReference>
<evidence type="ECO:0000256" key="1">
    <source>
        <dbReference type="ARBA" id="ARBA00022536"/>
    </source>
</evidence>
<organism evidence="4 5">
    <name type="scientific">Aplysia californica</name>
    <name type="common">California sea hare</name>
    <dbReference type="NCBI Taxonomy" id="6500"/>
    <lineage>
        <taxon>Eukaryota</taxon>
        <taxon>Metazoa</taxon>
        <taxon>Spiralia</taxon>
        <taxon>Lophotrochozoa</taxon>
        <taxon>Mollusca</taxon>
        <taxon>Gastropoda</taxon>
        <taxon>Heterobranchia</taxon>
        <taxon>Euthyneura</taxon>
        <taxon>Tectipleura</taxon>
        <taxon>Aplysiida</taxon>
        <taxon>Aplysioidea</taxon>
        <taxon>Aplysiidae</taxon>
        <taxon>Aplysia</taxon>
    </lineage>
</organism>
<evidence type="ECO:0000259" key="3">
    <source>
        <dbReference type="PROSITE" id="PS50041"/>
    </source>
</evidence>
<dbReference type="PROSITE" id="PS50041">
    <property type="entry name" value="C_TYPE_LECTIN_2"/>
    <property type="match status" value="1"/>
</dbReference>
<dbReference type="PANTHER" id="PTHR24043:SF8">
    <property type="entry name" value="EGF-LIKE DOMAIN-CONTAINING PROTEIN"/>
    <property type="match status" value="1"/>
</dbReference>
<dbReference type="SMART" id="SM00181">
    <property type="entry name" value="EGF"/>
    <property type="match status" value="5"/>
</dbReference>
<dbReference type="PANTHER" id="PTHR24043">
    <property type="entry name" value="SCAVENGER RECEPTOR CLASS F"/>
    <property type="match status" value="1"/>
</dbReference>
<keyword evidence="4" id="KW-1185">Reference proteome</keyword>
<feature type="compositionally biased region" description="Basic and acidic residues" evidence="2">
    <location>
        <begin position="721"/>
        <end position="733"/>
    </location>
</feature>
<dbReference type="Gene3D" id="2.170.300.10">
    <property type="entry name" value="Tie2 ligand-binding domain superfamily"/>
    <property type="match status" value="2"/>
</dbReference>
<dbReference type="SUPFAM" id="SSF57184">
    <property type="entry name" value="Growth factor receptor domain"/>
    <property type="match status" value="1"/>
</dbReference>
<protein>
    <submittedName>
        <fullName evidence="5">Multiple epidermal growth factor-like domains protein 10</fullName>
    </submittedName>
</protein>
<evidence type="ECO:0000256" key="2">
    <source>
        <dbReference type="SAM" id="MobiDB-lite"/>
    </source>
</evidence>
<feature type="region of interest" description="Disordered" evidence="2">
    <location>
        <begin position="692"/>
        <end position="733"/>
    </location>
</feature>
<accession>A0ABM0K6L0</accession>
<sequence>MILLKRENRRFCVHYLRDLLVKVFCVLQLIWCMPKLCSSNPCMGTYVNGRSPCRVVYVYLDAIDTYKNQIVQCEVFGARIARIHIDKEAALASQMPNFIKMKNYFIGARQGKDGAYRWENSSLVGNFDADLWGWNPLLKETSRVASYCLALNMTKKWGRIPCGQPSPAICQLCVVPNPPLDSCFVHCVCPGGKVLCKTKGGRCEKGCAFARSGELCDQTPCPVDRFGEGCKYLCYCNNNTACDLVTGECPSDCLYGWTGKACNKTSCGLHTFGATCDRYCYCHNDQQCDPNNGDCFTGCHRGAYGSSCVQSSCPTGLYGHRCRRSCHCKIGTACSQTDGLCFMPGCVNRHWKGLSCNETKCYTGSFGLNCLMFCACKNREQCDYITGRCPQGCRPGWEGRSCNVTGCPLGRYGLRCGKRCDCGTSPCHRFSGICAEQSVKIKRANCQEPGMWGQECKTPCEDSKCSVCDRWEGNHCHECRDGFEKTPKNTCSPECIDDRVWGDTCARPCEDKNCAKCRKFDGSHCVVCEDGYVITPTKNCSKECKFPGTWGVNCNQRCKDKRCFRCYKYDGYKCDTCLVGSKLGPDGKKCVEDIYIATEGDIKIEGSHSITMELTVALILETAVCIALYYMCGCHKRGYVNKEKRRNNCSMDHQWVEGALQRRSVFVANAQEMERLEDEERQAKELQELKMLNMLDQSRSKDGGTGDEGGGENGNEEDNLLEAKSKGRVDDPI</sequence>
<reference evidence="5" key="1">
    <citation type="submission" date="2025-08" db="UniProtKB">
        <authorList>
            <consortium name="RefSeq"/>
        </authorList>
    </citation>
    <scope>IDENTIFICATION</scope>
</reference>
<dbReference type="InterPro" id="IPR042635">
    <property type="entry name" value="MEGF10/SREC1/2-like"/>
</dbReference>
<proteinExistence type="predicted"/>
<name>A0ABM0K6L0_APLCA</name>
<dbReference type="InterPro" id="IPR000742">
    <property type="entry name" value="EGF"/>
</dbReference>
<gene>
    <name evidence="5" type="primary">LOC101861241</name>
</gene>
<dbReference type="GeneID" id="101861241"/>
<evidence type="ECO:0000313" key="5">
    <source>
        <dbReference type="RefSeq" id="XP_005109960.2"/>
    </source>
</evidence>
<keyword evidence="1" id="KW-0245">EGF-like domain</keyword>
<evidence type="ECO:0000313" key="4">
    <source>
        <dbReference type="Proteomes" id="UP000694888"/>
    </source>
</evidence>
<dbReference type="RefSeq" id="XP_005109960.2">
    <property type="nucleotide sequence ID" value="XM_005109903.3"/>
</dbReference>
<dbReference type="CDD" id="cd00037">
    <property type="entry name" value="CLECT"/>
    <property type="match status" value="1"/>
</dbReference>
<feature type="domain" description="C-type lectin" evidence="3">
    <location>
        <begin position="57"/>
        <end position="171"/>
    </location>
</feature>
<dbReference type="Proteomes" id="UP000694888">
    <property type="component" value="Unplaced"/>
</dbReference>
<dbReference type="SUPFAM" id="SSF56436">
    <property type="entry name" value="C-type lectin-like"/>
    <property type="match status" value="1"/>
</dbReference>